<evidence type="ECO:0000256" key="1">
    <source>
        <dbReference type="SAM" id="SignalP"/>
    </source>
</evidence>
<dbReference type="EMBL" id="RPOK01000002">
    <property type="protein sequence ID" value="RPJ67225.1"/>
    <property type="molecule type" value="Genomic_DNA"/>
</dbReference>
<proteinExistence type="predicted"/>
<gene>
    <name evidence="2" type="ORF">DRW07_06740</name>
</gene>
<evidence type="ECO:0008006" key="4">
    <source>
        <dbReference type="Google" id="ProtNLM"/>
    </source>
</evidence>
<accession>A0A3N5YCW8</accession>
<dbReference type="OrthoDB" id="5765098at2"/>
<evidence type="ECO:0000313" key="3">
    <source>
        <dbReference type="Proteomes" id="UP000275281"/>
    </source>
</evidence>
<reference evidence="2 3" key="1">
    <citation type="submission" date="2018-11" db="EMBL/GenBank/DDBJ databases">
        <authorList>
            <person name="Ye M.-Q."/>
            <person name="Du Z.-J."/>
        </authorList>
    </citation>
    <scope>NUCLEOTIDE SEQUENCE [LARGE SCALE GENOMIC DNA]</scope>
    <source>
        <strain evidence="2 3">U0105</strain>
    </source>
</reference>
<dbReference type="RefSeq" id="WP_124027128.1">
    <property type="nucleotide sequence ID" value="NZ_JBHRSN010000015.1"/>
</dbReference>
<organism evidence="2 3">
    <name type="scientific">Alteromonas sediminis</name>
    <dbReference type="NCBI Taxonomy" id="2259342"/>
    <lineage>
        <taxon>Bacteria</taxon>
        <taxon>Pseudomonadati</taxon>
        <taxon>Pseudomonadota</taxon>
        <taxon>Gammaproteobacteria</taxon>
        <taxon>Alteromonadales</taxon>
        <taxon>Alteromonadaceae</taxon>
        <taxon>Alteromonas/Salinimonas group</taxon>
        <taxon>Alteromonas</taxon>
    </lineage>
</organism>
<comment type="caution">
    <text evidence="2">The sequence shown here is derived from an EMBL/GenBank/DDBJ whole genome shotgun (WGS) entry which is preliminary data.</text>
</comment>
<protein>
    <recommendedName>
        <fullName evidence="4">ABC transporter substrate-binding protein</fullName>
    </recommendedName>
</protein>
<sequence>MKSLLTAICLMTFSVCISPALAEQPRIVVATDVWLPNYTVEGGTGLYEDIVRAVYPQHEIEFIYRDYLRTKALVRRGQADLWLGAYMNEEEYALYPNSPMDFDEVVSLQFIGPNSGQNARFDIEVIWLEGYQYDQYFTELADSYAEVTEVKAAVWLLMAGKAKTLLGDETELKVELHAIGYDISDFELKRFGDLGLYPAFAKTPSAGALIAQWDKRLGEMKMNGELLSLYQKHGLGEYYLFE</sequence>
<feature type="signal peptide" evidence="1">
    <location>
        <begin position="1"/>
        <end position="22"/>
    </location>
</feature>
<evidence type="ECO:0000313" key="2">
    <source>
        <dbReference type="EMBL" id="RPJ67225.1"/>
    </source>
</evidence>
<name>A0A3N5YCW8_9ALTE</name>
<dbReference type="SUPFAM" id="SSF53850">
    <property type="entry name" value="Periplasmic binding protein-like II"/>
    <property type="match status" value="1"/>
</dbReference>
<dbReference type="Proteomes" id="UP000275281">
    <property type="component" value="Unassembled WGS sequence"/>
</dbReference>
<dbReference type="AlphaFoldDB" id="A0A3N5YCW8"/>
<keyword evidence="3" id="KW-1185">Reference proteome</keyword>
<keyword evidence="1" id="KW-0732">Signal</keyword>
<feature type="chain" id="PRO_5018251126" description="ABC transporter substrate-binding protein" evidence="1">
    <location>
        <begin position="23"/>
        <end position="242"/>
    </location>
</feature>